<reference evidence="1" key="1">
    <citation type="submission" date="2021-05" db="EMBL/GenBank/DDBJ databases">
        <authorList>
            <person name="Scholz U."/>
            <person name="Mascher M."/>
            <person name="Fiebig A."/>
        </authorList>
    </citation>
    <scope>NUCLEOTIDE SEQUENCE [LARGE SCALE GENOMIC DNA]</scope>
</reference>
<evidence type="ECO:0000313" key="2">
    <source>
        <dbReference type="Proteomes" id="UP001732700"/>
    </source>
</evidence>
<proteinExistence type="predicted"/>
<evidence type="ECO:0000313" key="1">
    <source>
        <dbReference type="EnsemblPlants" id="AVESA.00010b.r2.6CG1123020.1.CDS"/>
    </source>
</evidence>
<reference evidence="1" key="2">
    <citation type="submission" date="2025-09" db="UniProtKB">
        <authorList>
            <consortium name="EnsemblPlants"/>
        </authorList>
    </citation>
    <scope>IDENTIFICATION</scope>
</reference>
<protein>
    <submittedName>
        <fullName evidence="1">Uncharacterized protein</fullName>
    </submittedName>
</protein>
<keyword evidence="2" id="KW-1185">Reference proteome</keyword>
<dbReference type="EnsemblPlants" id="AVESA.00010b.r2.6CG1123020.1">
    <property type="protein sequence ID" value="AVESA.00010b.r2.6CG1123020.1.CDS"/>
    <property type="gene ID" value="AVESA.00010b.r2.6CG1123020"/>
</dbReference>
<name>A0ACD5Z8F0_AVESA</name>
<accession>A0ACD5Z8F0</accession>
<sequence>MQMDNKKNSTQNVDLERMLLDGNAKPICLPFSLLEEITNCFSNDRIIGSGGFAVVYKGVIGEGRVAVKKLSEMIHEKTFYREIECLTKTKHKNIVRFLGYCADTHAIIADDKGKFVMADTRKWLLCFEYIPEGSLAQYIAGMISTLIILCILIFIVQASHANNTTISNEKF</sequence>
<organism evidence="1 2">
    <name type="scientific">Avena sativa</name>
    <name type="common">Oat</name>
    <dbReference type="NCBI Taxonomy" id="4498"/>
    <lineage>
        <taxon>Eukaryota</taxon>
        <taxon>Viridiplantae</taxon>
        <taxon>Streptophyta</taxon>
        <taxon>Embryophyta</taxon>
        <taxon>Tracheophyta</taxon>
        <taxon>Spermatophyta</taxon>
        <taxon>Magnoliopsida</taxon>
        <taxon>Liliopsida</taxon>
        <taxon>Poales</taxon>
        <taxon>Poaceae</taxon>
        <taxon>BOP clade</taxon>
        <taxon>Pooideae</taxon>
        <taxon>Poodae</taxon>
        <taxon>Poeae</taxon>
        <taxon>Poeae Chloroplast Group 1 (Aveneae type)</taxon>
        <taxon>Aveninae</taxon>
        <taxon>Avena</taxon>
    </lineage>
</organism>
<dbReference type="Proteomes" id="UP001732700">
    <property type="component" value="Chromosome 6C"/>
</dbReference>